<evidence type="ECO:0000256" key="7">
    <source>
        <dbReference type="SAM" id="MobiDB-lite"/>
    </source>
</evidence>
<evidence type="ECO:0000256" key="5">
    <source>
        <dbReference type="ARBA" id="ARBA00023274"/>
    </source>
</evidence>
<accession>A0A7C4JJQ1</accession>
<dbReference type="InterPro" id="IPR023672">
    <property type="entry name" value="Ribosomal_uL2_arc_euk"/>
</dbReference>
<dbReference type="InterPro" id="IPR012340">
    <property type="entry name" value="NA-bd_OB-fold"/>
</dbReference>
<dbReference type="SMART" id="SM01382">
    <property type="entry name" value="Ribosomal_L2_C"/>
    <property type="match status" value="1"/>
</dbReference>
<dbReference type="GO" id="GO:0002181">
    <property type="term" value="P:cytoplasmic translation"/>
    <property type="evidence" value="ECO:0007669"/>
    <property type="project" value="TreeGrafter"/>
</dbReference>
<keyword evidence="5 6" id="KW-0687">Ribonucleoprotein</keyword>
<dbReference type="InterPro" id="IPR022666">
    <property type="entry name" value="Ribosomal_uL2_RNA-bd_dom"/>
</dbReference>
<evidence type="ECO:0000256" key="2">
    <source>
        <dbReference type="ARBA" id="ARBA00022730"/>
    </source>
</evidence>
<dbReference type="Pfam" id="PF00181">
    <property type="entry name" value="Ribosomal_L2_N"/>
    <property type="match status" value="1"/>
</dbReference>
<dbReference type="EMBL" id="DTBD01000025">
    <property type="protein sequence ID" value="HGQ64340.1"/>
    <property type="molecule type" value="Genomic_DNA"/>
</dbReference>
<keyword evidence="3 6" id="KW-0694">RNA-binding</keyword>
<dbReference type="Pfam" id="PF03947">
    <property type="entry name" value="Ribosomal_L2_C"/>
    <property type="match status" value="1"/>
</dbReference>
<feature type="domain" description="Large ribosomal subunit protein uL2 C-terminal" evidence="8">
    <location>
        <begin position="88"/>
        <end position="221"/>
    </location>
</feature>
<keyword evidence="2 6" id="KW-0699">rRNA-binding</keyword>
<dbReference type="SUPFAM" id="SSF50249">
    <property type="entry name" value="Nucleic acid-binding proteins"/>
    <property type="match status" value="1"/>
</dbReference>
<comment type="subunit">
    <text evidence="6">Part of the 50S ribosomal subunit. Forms a bridge to the 30S subunit in the 70S ribosome.</text>
</comment>
<comment type="function">
    <text evidence="6">One of the primary rRNA binding proteins. Required for association of the 30S and 50S subunits to form the 70S ribosome, for tRNA binding and peptide bond formation. It has been suggested to have peptidyltransferase activity; this is somewhat controversial. Makes several contacts with the 16S rRNA in the 70S ribosome.</text>
</comment>
<gene>
    <name evidence="6" type="primary">rpl2</name>
    <name evidence="11" type="ORF">ENU08_03755</name>
    <name evidence="10" type="ORF">ENU41_04705</name>
</gene>
<evidence type="ECO:0000259" key="8">
    <source>
        <dbReference type="SMART" id="SM01382"/>
    </source>
</evidence>
<dbReference type="Gene3D" id="2.30.30.30">
    <property type="match status" value="1"/>
</dbReference>
<evidence type="ECO:0000313" key="11">
    <source>
        <dbReference type="EMBL" id="HGQ64340.1"/>
    </source>
</evidence>
<feature type="region of interest" description="Disordered" evidence="7">
    <location>
        <begin position="196"/>
        <end position="244"/>
    </location>
</feature>
<dbReference type="InterPro" id="IPR008991">
    <property type="entry name" value="Translation_prot_SH3-like_sf"/>
</dbReference>
<feature type="domain" description="Large ribosomal subunit protein uL2 RNA-binding" evidence="9">
    <location>
        <begin position="11"/>
        <end position="82"/>
    </location>
</feature>
<dbReference type="FunFam" id="4.10.950.10:FF:000002">
    <property type="entry name" value="60S ribosomal protein L2"/>
    <property type="match status" value="1"/>
</dbReference>
<reference evidence="11" key="1">
    <citation type="journal article" date="2020" name="mSystems">
        <title>Genome- and Community-Level Interaction Insights into Carbon Utilization and Element Cycling Functions of Hydrothermarchaeota in Hydrothermal Sediment.</title>
        <authorList>
            <person name="Zhou Z."/>
            <person name="Liu Y."/>
            <person name="Xu W."/>
            <person name="Pan J."/>
            <person name="Luo Z.H."/>
            <person name="Li M."/>
        </authorList>
    </citation>
    <scope>NUCLEOTIDE SEQUENCE [LARGE SCALE GENOMIC DNA]</scope>
    <source>
        <strain evidence="11">SpSt-637</strain>
        <strain evidence="10">SpSt-667</strain>
    </source>
</reference>
<comment type="similarity">
    <text evidence="1 6">Belongs to the universal ribosomal protein uL2 family.</text>
</comment>
<dbReference type="SMART" id="SM01383">
    <property type="entry name" value="Ribosomal_L2"/>
    <property type="match status" value="1"/>
</dbReference>
<evidence type="ECO:0000256" key="1">
    <source>
        <dbReference type="ARBA" id="ARBA00005636"/>
    </source>
</evidence>
<dbReference type="PANTHER" id="PTHR13691:SF16">
    <property type="entry name" value="LARGE RIBOSOMAL SUBUNIT PROTEIN UL2"/>
    <property type="match status" value="1"/>
</dbReference>
<dbReference type="Gene3D" id="2.40.50.140">
    <property type="entry name" value="Nucleic acid-binding proteins"/>
    <property type="match status" value="1"/>
</dbReference>
<dbReference type="PROSITE" id="PS00467">
    <property type="entry name" value="RIBOSOMAL_L2"/>
    <property type="match status" value="1"/>
</dbReference>
<dbReference type="PIRSF" id="PIRSF002158">
    <property type="entry name" value="Ribosomal_L2"/>
    <property type="match status" value="1"/>
</dbReference>
<dbReference type="InterPro" id="IPR022669">
    <property type="entry name" value="Ribosomal_uL2_C"/>
</dbReference>
<dbReference type="InterPro" id="IPR002171">
    <property type="entry name" value="Ribosomal_uL2"/>
</dbReference>
<dbReference type="Gene3D" id="4.10.950.10">
    <property type="entry name" value="Ribosomal protein L2, domain 3"/>
    <property type="match status" value="1"/>
</dbReference>
<dbReference type="InterPro" id="IPR022671">
    <property type="entry name" value="Ribosomal_uL2_CS"/>
</dbReference>
<organism evidence="11">
    <name type="scientific">Ignisphaera aggregans</name>
    <dbReference type="NCBI Taxonomy" id="334771"/>
    <lineage>
        <taxon>Archaea</taxon>
        <taxon>Thermoproteota</taxon>
        <taxon>Thermoprotei</taxon>
        <taxon>Desulfurococcales</taxon>
        <taxon>Desulfurococcaceae</taxon>
        <taxon>Ignisphaera</taxon>
    </lineage>
</organism>
<evidence type="ECO:0000259" key="9">
    <source>
        <dbReference type="SMART" id="SM01383"/>
    </source>
</evidence>
<dbReference type="InterPro" id="IPR014726">
    <property type="entry name" value="Ribosomal_uL2_dom3"/>
</dbReference>
<dbReference type="GO" id="GO:0003735">
    <property type="term" value="F:structural constituent of ribosome"/>
    <property type="evidence" value="ECO:0007669"/>
    <property type="project" value="InterPro"/>
</dbReference>
<keyword evidence="4 6" id="KW-0689">Ribosomal protein</keyword>
<protein>
    <recommendedName>
        <fullName evidence="6">Large ribosomal subunit protein uL2</fullName>
    </recommendedName>
</protein>
<evidence type="ECO:0000256" key="3">
    <source>
        <dbReference type="ARBA" id="ARBA00022884"/>
    </source>
</evidence>
<comment type="caution">
    <text evidence="11">The sequence shown here is derived from an EMBL/GenBank/DDBJ whole genome shotgun (WGS) entry which is preliminary data.</text>
</comment>
<evidence type="ECO:0000313" key="10">
    <source>
        <dbReference type="EMBL" id="HGQ35959.1"/>
    </source>
</evidence>
<proteinExistence type="inferred from homology"/>
<dbReference type="GO" id="GO:0022625">
    <property type="term" value="C:cytosolic large ribosomal subunit"/>
    <property type="evidence" value="ECO:0007669"/>
    <property type="project" value="TreeGrafter"/>
</dbReference>
<evidence type="ECO:0000256" key="4">
    <source>
        <dbReference type="ARBA" id="ARBA00022980"/>
    </source>
</evidence>
<dbReference type="SUPFAM" id="SSF50104">
    <property type="entry name" value="Translation proteins SH3-like domain"/>
    <property type="match status" value="1"/>
</dbReference>
<name>A0A7C4JJQ1_9CREN</name>
<dbReference type="HAMAP" id="MF_01320_A">
    <property type="entry name" value="Ribosomal_uL2_A"/>
    <property type="match status" value="1"/>
</dbReference>
<dbReference type="InterPro" id="IPR014722">
    <property type="entry name" value="Rib_uL2_dom2"/>
</dbReference>
<dbReference type="GO" id="GO:0019843">
    <property type="term" value="F:rRNA binding"/>
    <property type="evidence" value="ECO:0007669"/>
    <property type="project" value="UniProtKB-UniRule"/>
</dbReference>
<dbReference type="AlphaFoldDB" id="A0A7C4JJQ1"/>
<dbReference type="PANTHER" id="PTHR13691">
    <property type="entry name" value="RIBOSOMAL PROTEIN L2"/>
    <property type="match status" value="1"/>
</dbReference>
<evidence type="ECO:0000256" key="6">
    <source>
        <dbReference type="HAMAP-Rule" id="MF_01320"/>
    </source>
</evidence>
<feature type="compositionally biased region" description="Basic residues" evidence="7">
    <location>
        <begin position="224"/>
        <end position="238"/>
    </location>
</feature>
<dbReference type="NCBIfam" id="NF007180">
    <property type="entry name" value="PRK09612.1"/>
    <property type="match status" value="1"/>
</dbReference>
<sequence>MGKRIYGQRIGRGSSTFRSPSHQRIAPIKYPVSMADTIRGIVVDVLHEPGRSAPIAVIKLENGREIYNVAVEGLRVGQIIEIGPNASPSPGNIVPLKNIPEGAKICNIEVRPGDGGKLVKSGGSYAILIGKTSTYAIVVLPSGKQKQLRIDCRATVGVVAGGGRLEKPLLKAGNAYYKWKPKAKKWPRVRGVAMNAVEHPHGGGSHQSESKPTTVSRNMPPGRKVGHISAKRTGRKRGSRSESQ</sequence>
<dbReference type="EMBL" id="DTCK01000034">
    <property type="protein sequence ID" value="HGQ35959.1"/>
    <property type="molecule type" value="Genomic_DNA"/>
</dbReference>
<dbReference type="FunFam" id="2.30.30.30:FF:000001">
    <property type="entry name" value="50S ribosomal protein L2"/>
    <property type="match status" value="1"/>
</dbReference>
<feature type="compositionally biased region" description="Polar residues" evidence="7">
    <location>
        <begin position="206"/>
        <end position="217"/>
    </location>
</feature>